<dbReference type="Proteomes" id="UP001054837">
    <property type="component" value="Unassembled WGS sequence"/>
</dbReference>
<evidence type="ECO:0000313" key="1">
    <source>
        <dbReference type="EMBL" id="GIY23357.1"/>
    </source>
</evidence>
<accession>A0AAV4RSD2</accession>
<dbReference type="EMBL" id="BPLQ01006536">
    <property type="protein sequence ID" value="GIY23357.1"/>
    <property type="molecule type" value="Genomic_DNA"/>
</dbReference>
<sequence>MEVRNGTPCYQRISARAIWKPLNGSHRDSIEEGLPPLSTSFRISNIDPHLFHNSLIPILLVFKPPEPSQQTYFMYFSNEKKRSNILVREPRKWQNGVIIPPFLPRARRFPNRCLRLLSSENAAFMSVPVASDARLCMHKQKIMFLTPAHVVGKRVVLFTESPPENGKYCLAGKKGVFCVINLGSCFAMKF</sequence>
<comment type="caution">
    <text evidence="1">The sequence shown here is derived from an EMBL/GenBank/DDBJ whole genome shotgun (WGS) entry which is preliminary data.</text>
</comment>
<gene>
    <name evidence="1" type="ORF">CDAR_394911</name>
</gene>
<name>A0AAV4RSD2_9ARAC</name>
<organism evidence="1 2">
    <name type="scientific">Caerostris darwini</name>
    <dbReference type="NCBI Taxonomy" id="1538125"/>
    <lineage>
        <taxon>Eukaryota</taxon>
        <taxon>Metazoa</taxon>
        <taxon>Ecdysozoa</taxon>
        <taxon>Arthropoda</taxon>
        <taxon>Chelicerata</taxon>
        <taxon>Arachnida</taxon>
        <taxon>Araneae</taxon>
        <taxon>Araneomorphae</taxon>
        <taxon>Entelegynae</taxon>
        <taxon>Araneoidea</taxon>
        <taxon>Araneidae</taxon>
        <taxon>Caerostris</taxon>
    </lineage>
</organism>
<reference evidence="1 2" key="1">
    <citation type="submission" date="2021-06" db="EMBL/GenBank/DDBJ databases">
        <title>Caerostris darwini draft genome.</title>
        <authorList>
            <person name="Kono N."/>
            <person name="Arakawa K."/>
        </authorList>
    </citation>
    <scope>NUCLEOTIDE SEQUENCE [LARGE SCALE GENOMIC DNA]</scope>
</reference>
<keyword evidence="2" id="KW-1185">Reference proteome</keyword>
<protein>
    <submittedName>
        <fullName evidence="1">Uncharacterized protein</fullName>
    </submittedName>
</protein>
<dbReference type="AlphaFoldDB" id="A0AAV4RSD2"/>
<proteinExistence type="predicted"/>
<evidence type="ECO:0000313" key="2">
    <source>
        <dbReference type="Proteomes" id="UP001054837"/>
    </source>
</evidence>